<accession>A0A381R2V2</accession>
<evidence type="ECO:0008006" key="2">
    <source>
        <dbReference type="Google" id="ProtNLM"/>
    </source>
</evidence>
<sequence length="151" mass="17865">MERKVKTPCVGVCSTVFGDQVCRGCKRFHHEVIEWNGYTDIQKETVWNRLESLKVLIMKSKIFIENQVLLQSKLDSLKISYYDKVDPYCWVFDLIKQASQSINDLSEFGLKPLFEPDVELVELKRLIEEELFTLSDAHYQRYFALEDNYRV</sequence>
<dbReference type="PANTHER" id="PTHR35175">
    <property type="entry name" value="DUF1289 DOMAIN-CONTAINING PROTEIN"/>
    <property type="match status" value="1"/>
</dbReference>
<proteinExistence type="predicted"/>
<dbReference type="InterPro" id="IPR010710">
    <property type="entry name" value="DUF1289"/>
</dbReference>
<organism evidence="1">
    <name type="scientific">marine metagenome</name>
    <dbReference type="NCBI Taxonomy" id="408172"/>
    <lineage>
        <taxon>unclassified sequences</taxon>
        <taxon>metagenomes</taxon>
        <taxon>ecological metagenomes</taxon>
    </lineage>
</organism>
<dbReference type="EMBL" id="UINC01001653">
    <property type="protein sequence ID" value="SUZ85840.1"/>
    <property type="molecule type" value="Genomic_DNA"/>
</dbReference>
<reference evidence="1" key="1">
    <citation type="submission" date="2018-05" db="EMBL/GenBank/DDBJ databases">
        <authorList>
            <person name="Lanie J.A."/>
            <person name="Ng W.-L."/>
            <person name="Kazmierczak K.M."/>
            <person name="Andrzejewski T.M."/>
            <person name="Davidsen T.M."/>
            <person name="Wayne K.J."/>
            <person name="Tettelin H."/>
            <person name="Glass J.I."/>
            <person name="Rusch D."/>
            <person name="Podicherti R."/>
            <person name="Tsui H.-C.T."/>
            <person name="Winkler M.E."/>
        </authorList>
    </citation>
    <scope>NUCLEOTIDE SEQUENCE</scope>
</reference>
<dbReference type="PANTHER" id="PTHR35175:SF1">
    <property type="entry name" value="OXIDOREDUCTASE"/>
    <property type="match status" value="1"/>
</dbReference>
<name>A0A381R2V2_9ZZZZ</name>
<dbReference type="Pfam" id="PF06945">
    <property type="entry name" value="DUF1289"/>
    <property type="match status" value="1"/>
</dbReference>
<protein>
    <recommendedName>
        <fullName evidence="2">Fe-S protein</fullName>
    </recommendedName>
</protein>
<gene>
    <name evidence="1" type="ORF">METZ01_LOCUS38694</name>
</gene>
<evidence type="ECO:0000313" key="1">
    <source>
        <dbReference type="EMBL" id="SUZ85840.1"/>
    </source>
</evidence>
<dbReference type="AlphaFoldDB" id="A0A381R2V2"/>